<dbReference type="Proteomes" id="UP000069443">
    <property type="component" value="Unassembled WGS sequence"/>
</dbReference>
<accession>A0A117I986</accession>
<dbReference type="STRING" id="228230.RMCC_1378"/>
<evidence type="ECO:0000313" key="2">
    <source>
        <dbReference type="Proteomes" id="UP000069443"/>
    </source>
</evidence>
<dbReference type="EMBL" id="BCSY01000035">
    <property type="protein sequence ID" value="GAS94412.1"/>
    <property type="molecule type" value="Genomic_DNA"/>
</dbReference>
<comment type="caution">
    <text evidence="1">The sequence shown here is derived from an EMBL/GenBank/DDBJ whole genome shotgun (WGS) entry which is preliminary data.</text>
</comment>
<dbReference type="RefSeq" id="WP_062655719.1">
    <property type="nucleotide sequence ID" value="NZ_BCSY01000035.1"/>
</dbReference>
<gene>
    <name evidence="1" type="primary">rsbW</name>
    <name evidence="1" type="ORF">RMCC_1378</name>
</gene>
<reference evidence="2" key="1">
    <citation type="journal article" date="2016" name="Genome Announc.">
        <title>Draft Genome Sequences of Five Rapidly Growing Mycobacterium Species, M. thermoresistibile, M. fortuitum subsp. acetamidolyticum, M. canariasense, M. brisbanense, and M. novocastrense.</title>
        <authorList>
            <person name="Katahira K."/>
            <person name="Ogura Y."/>
            <person name="Gotoh Y."/>
            <person name="Hayashi T."/>
        </authorList>
    </citation>
    <scope>NUCLEOTIDE SEQUENCE [LARGE SCALE GENOMIC DNA]</scope>
    <source>
        <strain evidence="2">JCM15298</strain>
    </source>
</reference>
<name>A0A117I986_MYCCR</name>
<sequence>MSNDRIASVRIYVTTTEGNAYEADAIVDTRAELRLAIARLGALIEDEMADVLDGEPVSVEQDDPDSSTQVFANPRDINATIVSPAAGDDPGIWLPNDDGFGDGSRIYADQLADTIAVIHRAAAIIHDRKQR</sequence>
<organism evidence="1 2">
    <name type="scientific">Mycolicibacterium canariasense</name>
    <name type="common">Mycobacterium canariasense</name>
    <dbReference type="NCBI Taxonomy" id="228230"/>
    <lineage>
        <taxon>Bacteria</taxon>
        <taxon>Bacillati</taxon>
        <taxon>Actinomycetota</taxon>
        <taxon>Actinomycetes</taxon>
        <taxon>Mycobacteriales</taxon>
        <taxon>Mycobacteriaceae</taxon>
        <taxon>Mycolicibacterium</taxon>
    </lineage>
</organism>
<keyword evidence="2" id="KW-1185">Reference proteome</keyword>
<proteinExistence type="predicted"/>
<reference evidence="2" key="2">
    <citation type="submission" date="2016-02" db="EMBL/GenBank/DDBJ databases">
        <title>Draft genome sequence of five rapidly growing Mycobacterium species.</title>
        <authorList>
            <person name="Katahira K."/>
            <person name="Gotou Y."/>
            <person name="Iida K."/>
            <person name="Ogura Y."/>
            <person name="Hayashi T."/>
        </authorList>
    </citation>
    <scope>NUCLEOTIDE SEQUENCE [LARGE SCALE GENOMIC DNA]</scope>
    <source>
        <strain evidence="2">JCM15298</strain>
    </source>
</reference>
<evidence type="ECO:0000313" key="1">
    <source>
        <dbReference type="EMBL" id="GAS94412.1"/>
    </source>
</evidence>
<protein>
    <submittedName>
        <fullName evidence="1">Anti-sigma factor RsbW</fullName>
    </submittedName>
</protein>
<dbReference type="AlphaFoldDB" id="A0A117I986"/>